<dbReference type="PANTHER" id="PTHR12318:SF0">
    <property type="entry name" value="ACYL-COENZYME A DIPHOSPHATASE NUDT19"/>
    <property type="match status" value="1"/>
</dbReference>
<dbReference type="GO" id="GO:0016818">
    <property type="term" value="F:hydrolase activity, acting on acid anhydrides, in phosphorus-containing anhydrides"/>
    <property type="evidence" value="ECO:0007669"/>
    <property type="project" value="InterPro"/>
</dbReference>
<dbReference type="PANTHER" id="PTHR12318">
    <property type="entry name" value="TESTOSTERONE-REGULATED PROTEIN RP2"/>
    <property type="match status" value="1"/>
</dbReference>
<organism evidence="8 9">
    <name type="scientific">Sphingobium yanoikuyae</name>
    <name type="common">Sphingomonas yanoikuyae</name>
    <dbReference type="NCBI Taxonomy" id="13690"/>
    <lineage>
        <taxon>Bacteria</taxon>
        <taxon>Pseudomonadati</taxon>
        <taxon>Pseudomonadota</taxon>
        <taxon>Alphaproteobacteria</taxon>
        <taxon>Sphingomonadales</taxon>
        <taxon>Sphingomonadaceae</taxon>
        <taxon>Sphingobium</taxon>
    </lineage>
</organism>
<dbReference type="Pfam" id="PF00293">
    <property type="entry name" value="NUDIX"/>
    <property type="match status" value="1"/>
</dbReference>
<evidence type="ECO:0000256" key="6">
    <source>
        <dbReference type="ARBA" id="ARBA00023211"/>
    </source>
</evidence>
<gene>
    <name evidence="8" type="ORF">HH800_09590</name>
</gene>
<evidence type="ECO:0000256" key="3">
    <source>
        <dbReference type="ARBA" id="ARBA00022723"/>
    </source>
</evidence>
<dbReference type="CDD" id="cd18870">
    <property type="entry name" value="NUDIX_AcylCoAdiphos_Nudt19"/>
    <property type="match status" value="1"/>
</dbReference>
<feature type="domain" description="Nudix hydrolase" evidence="7">
    <location>
        <begin position="10"/>
        <end position="192"/>
    </location>
</feature>
<keyword evidence="4" id="KW-0378">Hydrolase</keyword>
<dbReference type="GO" id="GO:0046872">
    <property type="term" value="F:metal ion binding"/>
    <property type="evidence" value="ECO:0007669"/>
    <property type="project" value="UniProtKB-KW"/>
</dbReference>
<dbReference type="PROSITE" id="PS51462">
    <property type="entry name" value="NUDIX"/>
    <property type="match status" value="1"/>
</dbReference>
<keyword evidence="5" id="KW-0460">Magnesium</keyword>
<dbReference type="RefSeq" id="WP_169860902.1">
    <property type="nucleotide sequence ID" value="NZ_CP053021.1"/>
</dbReference>
<evidence type="ECO:0000259" key="7">
    <source>
        <dbReference type="PROSITE" id="PS51462"/>
    </source>
</evidence>
<evidence type="ECO:0000256" key="1">
    <source>
        <dbReference type="ARBA" id="ARBA00001936"/>
    </source>
</evidence>
<dbReference type="AlphaFoldDB" id="A0A6M4G5B3"/>
<evidence type="ECO:0000256" key="4">
    <source>
        <dbReference type="ARBA" id="ARBA00022801"/>
    </source>
</evidence>
<comment type="cofactor">
    <cofactor evidence="2">
        <name>Mg(2+)</name>
        <dbReference type="ChEBI" id="CHEBI:18420"/>
    </cofactor>
</comment>
<dbReference type="InterPro" id="IPR039121">
    <property type="entry name" value="NUDT19"/>
</dbReference>
<name>A0A6M4G5B3_SPHYA</name>
<evidence type="ECO:0000256" key="5">
    <source>
        <dbReference type="ARBA" id="ARBA00022842"/>
    </source>
</evidence>
<reference evidence="8 9" key="1">
    <citation type="submission" date="2020-04" db="EMBL/GenBank/DDBJ databases">
        <title>The Whole Genome Analysis of High salt-tolerant Sphingobium yanoikuyae YC-XJ2 with Aryl organophosphorus flame retardants (aryl-OPFRs)-degrading capacity and characteristics of Related phosphotriesterase.</title>
        <authorList>
            <person name="Li X."/>
        </authorList>
    </citation>
    <scope>NUCLEOTIDE SEQUENCE [LARGE SCALE GENOMIC DNA]</scope>
    <source>
        <strain evidence="8 9">YC-XJ2</strain>
    </source>
</reference>
<dbReference type="Gene3D" id="3.90.79.10">
    <property type="entry name" value="Nucleoside Triphosphate Pyrophosphohydrolase"/>
    <property type="match status" value="1"/>
</dbReference>
<evidence type="ECO:0000313" key="8">
    <source>
        <dbReference type="EMBL" id="QJR02415.1"/>
    </source>
</evidence>
<dbReference type="EMBL" id="CP053021">
    <property type="protein sequence ID" value="QJR02415.1"/>
    <property type="molecule type" value="Genomic_DNA"/>
</dbReference>
<proteinExistence type="predicted"/>
<keyword evidence="3" id="KW-0479">Metal-binding</keyword>
<evidence type="ECO:0000256" key="2">
    <source>
        <dbReference type="ARBA" id="ARBA00001946"/>
    </source>
</evidence>
<dbReference type="SUPFAM" id="SSF55811">
    <property type="entry name" value="Nudix"/>
    <property type="match status" value="1"/>
</dbReference>
<comment type="cofactor">
    <cofactor evidence="1">
        <name>Mn(2+)</name>
        <dbReference type="ChEBI" id="CHEBI:29035"/>
    </cofactor>
</comment>
<dbReference type="Proteomes" id="UP000502611">
    <property type="component" value="Chromosome"/>
</dbReference>
<protein>
    <submittedName>
        <fullName evidence="8">NUDIX domain-containing protein</fullName>
    </submittedName>
</protein>
<keyword evidence="6" id="KW-0464">Manganese</keyword>
<accession>A0A6M4G5B3</accession>
<dbReference type="InterPro" id="IPR015797">
    <property type="entry name" value="NUDIX_hydrolase-like_dom_sf"/>
</dbReference>
<dbReference type="InterPro" id="IPR000086">
    <property type="entry name" value="NUDIX_hydrolase_dom"/>
</dbReference>
<sequence>MAGEPREIAIPRPAATILLVRDAPFEVLMVRRHAGQTFSSALVFPGGTVDESDWSDAWLDLATSGEALDPAERALRIAAFRETFEETAILLARDADGRPVSCRSTTRDDFRTVVAESGGTLWLDDLIKFGHWITPVNGPKRFDTHFFLARTAANQEAVCDGGEAVALEWASPESILARAAAGERSILFPTRMNLRRLAESGTVEDALTTARARPVFTVLPRVERREGGMAVVIPQDAGYGETENFHPREEMAGHAAGQPGEG</sequence>
<evidence type="ECO:0000313" key="9">
    <source>
        <dbReference type="Proteomes" id="UP000502611"/>
    </source>
</evidence>